<evidence type="ECO:0000313" key="20">
    <source>
        <dbReference type="EMBL" id="ATU07142.1"/>
    </source>
</evidence>
<dbReference type="GO" id="GO:0003954">
    <property type="term" value="F:NADH dehydrogenase activity"/>
    <property type="evidence" value="ECO:0007669"/>
    <property type="project" value="TreeGrafter"/>
</dbReference>
<dbReference type="GO" id="GO:0042773">
    <property type="term" value="P:ATP synthesis coupled electron transport"/>
    <property type="evidence" value="ECO:0007669"/>
    <property type="project" value="InterPro"/>
</dbReference>
<dbReference type="GO" id="GO:0048039">
    <property type="term" value="F:ubiquinone binding"/>
    <property type="evidence" value="ECO:0007669"/>
    <property type="project" value="TreeGrafter"/>
</dbReference>
<name>A0A343QCJ5_9NEOP</name>
<evidence type="ECO:0000256" key="2">
    <source>
        <dbReference type="ARBA" id="ARBA00004225"/>
    </source>
</evidence>
<proteinExistence type="inferred from homology"/>
<comment type="similarity">
    <text evidence="3 17">Belongs to the complex I subunit 4 family.</text>
</comment>
<dbReference type="PRINTS" id="PR01437">
    <property type="entry name" value="NUOXDRDTASE4"/>
</dbReference>
<feature type="domain" description="NADH:ubiquinone oxidoreductase chain 4 N-terminal" evidence="19">
    <location>
        <begin position="1"/>
        <end position="103"/>
    </location>
</feature>
<keyword evidence="8 17" id="KW-0812">Transmembrane</keyword>
<feature type="transmembrane region" description="Helical" evidence="17">
    <location>
        <begin position="216"/>
        <end position="239"/>
    </location>
</feature>
<organism evidence="20">
    <name type="scientific">Stimulopalpus japonicus</name>
    <dbReference type="NCBI Taxonomy" id="209965"/>
    <lineage>
        <taxon>Eukaryota</taxon>
        <taxon>Metazoa</taxon>
        <taxon>Ecdysozoa</taxon>
        <taxon>Arthropoda</taxon>
        <taxon>Hexapoda</taxon>
        <taxon>Insecta</taxon>
        <taxon>Pterygota</taxon>
        <taxon>Neoptera</taxon>
        <taxon>Paraneoptera</taxon>
        <taxon>Psocodea</taxon>
        <taxon>Troctomorpha</taxon>
        <taxon>Amphientometae</taxon>
        <taxon>Amphientomidae</taxon>
        <taxon>Stimulopalpus</taxon>
    </lineage>
</organism>
<evidence type="ECO:0000256" key="3">
    <source>
        <dbReference type="ARBA" id="ARBA00009025"/>
    </source>
</evidence>
<evidence type="ECO:0000256" key="8">
    <source>
        <dbReference type="ARBA" id="ARBA00022692"/>
    </source>
</evidence>
<evidence type="ECO:0000256" key="13">
    <source>
        <dbReference type="ARBA" id="ARBA00023075"/>
    </source>
</evidence>
<keyword evidence="12 17" id="KW-0520">NAD</keyword>
<accession>A0A343QCJ5</accession>
<evidence type="ECO:0000256" key="17">
    <source>
        <dbReference type="RuleBase" id="RU003297"/>
    </source>
</evidence>
<evidence type="ECO:0000256" key="7">
    <source>
        <dbReference type="ARBA" id="ARBA00022660"/>
    </source>
</evidence>
<evidence type="ECO:0000256" key="5">
    <source>
        <dbReference type="ARBA" id="ARBA00021006"/>
    </source>
</evidence>
<dbReference type="GeneID" id="35094456"/>
<keyword evidence="10 17" id="KW-0249">Electron transport</keyword>
<dbReference type="GO" id="GO:0008137">
    <property type="term" value="F:NADH dehydrogenase (ubiquinone) activity"/>
    <property type="evidence" value="ECO:0007669"/>
    <property type="project" value="UniProtKB-UniRule"/>
</dbReference>
<feature type="transmembrane region" description="Helical" evidence="17">
    <location>
        <begin position="376"/>
        <end position="399"/>
    </location>
</feature>
<feature type="transmembrane region" description="Helical" evidence="17">
    <location>
        <begin position="21"/>
        <end position="45"/>
    </location>
</feature>
<dbReference type="CTD" id="4538"/>
<keyword evidence="11 17" id="KW-1133">Transmembrane helix</keyword>
<gene>
    <name evidence="20" type="primary">ND4</name>
</gene>
<keyword evidence="9" id="KW-1278">Translocase</keyword>
<comment type="function">
    <text evidence="17">Core subunit of the mitochondrial membrane respiratory chain NADH dehydrogenase (Complex I) which catalyzes electron transfer from NADH through the respiratory chain, using ubiquinone as an electron acceptor. Essential for the catalytic activity and assembly of complex I.</text>
</comment>
<evidence type="ECO:0000256" key="6">
    <source>
        <dbReference type="ARBA" id="ARBA00022448"/>
    </source>
</evidence>
<protein>
    <recommendedName>
        <fullName evidence="5 17">NADH-ubiquinone oxidoreductase chain 4</fullName>
        <ecNumber evidence="4 17">7.1.1.2</ecNumber>
    </recommendedName>
</protein>
<evidence type="ECO:0000259" key="19">
    <source>
        <dbReference type="Pfam" id="PF01059"/>
    </source>
</evidence>
<dbReference type="EC" id="7.1.1.2" evidence="4 17"/>
<evidence type="ECO:0000259" key="18">
    <source>
        <dbReference type="Pfam" id="PF00361"/>
    </source>
</evidence>
<evidence type="ECO:0000256" key="1">
    <source>
        <dbReference type="ARBA" id="ARBA00003257"/>
    </source>
</evidence>
<keyword evidence="7 17" id="KW-0679">Respiratory chain</keyword>
<dbReference type="AlphaFoldDB" id="A0A343QCJ5"/>
<comment type="catalytic activity">
    <reaction evidence="16 17">
        <text>a ubiquinone + NADH + 5 H(+)(in) = a ubiquinol + NAD(+) + 4 H(+)(out)</text>
        <dbReference type="Rhea" id="RHEA:29091"/>
        <dbReference type="Rhea" id="RHEA-COMP:9565"/>
        <dbReference type="Rhea" id="RHEA-COMP:9566"/>
        <dbReference type="ChEBI" id="CHEBI:15378"/>
        <dbReference type="ChEBI" id="CHEBI:16389"/>
        <dbReference type="ChEBI" id="CHEBI:17976"/>
        <dbReference type="ChEBI" id="CHEBI:57540"/>
        <dbReference type="ChEBI" id="CHEBI:57945"/>
        <dbReference type="EC" id="7.1.1.2"/>
    </reaction>
</comment>
<dbReference type="GO" id="GO:0031966">
    <property type="term" value="C:mitochondrial membrane"/>
    <property type="evidence" value="ECO:0007669"/>
    <property type="project" value="UniProtKB-SubCell"/>
</dbReference>
<dbReference type="InterPro" id="IPR000260">
    <property type="entry name" value="NADH4_N"/>
</dbReference>
<feature type="transmembrane region" description="Helical" evidence="17">
    <location>
        <begin position="144"/>
        <end position="163"/>
    </location>
</feature>
<feature type="transmembrane region" description="Helical" evidence="17">
    <location>
        <begin position="57"/>
        <end position="77"/>
    </location>
</feature>
<reference evidence="20" key="1">
    <citation type="journal article" date="2017" name="Mol. Phylogenet. Evol.">
        <title>Mitochondrial phylogenomics and genome rearrangements in the barklice (Insecta: Psocodea).</title>
        <authorList>
            <person name="Yoshizawa K."/>
            <person name="Johnson K.P."/>
            <person name="Sweet A.D."/>
            <person name="Yao I."/>
            <person name="Ferreira R.L."/>
            <person name="Cameron S.L."/>
        </authorList>
    </citation>
    <scope>NUCLEOTIDE SEQUENCE</scope>
</reference>
<dbReference type="EMBL" id="MG255143">
    <property type="protein sequence ID" value="ATU07142.1"/>
    <property type="molecule type" value="Genomic_DNA"/>
</dbReference>
<feature type="transmembrane region" description="Helical" evidence="17">
    <location>
        <begin position="110"/>
        <end position="132"/>
    </location>
</feature>
<feature type="transmembrane region" description="Helical" evidence="17">
    <location>
        <begin position="304"/>
        <end position="323"/>
    </location>
</feature>
<keyword evidence="6 17" id="KW-0813">Transport</keyword>
<evidence type="ECO:0000256" key="16">
    <source>
        <dbReference type="ARBA" id="ARBA00049551"/>
    </source>
</evidence>
<dbReference type="GO" id="GO:0015990">
    <property type="term" value="P:electron transport coupled proton transport"/>
    <property type="evidence" value="ECO:0007669"/>
    <property type="project" value="TreeGrafter"/>
</dbReference>
<keyword evidence="14 17" id="KW-0496">Mitochondrion</keyword>
<evidence type="ECO:0000256" key="10">
    <source>
        <dbReference type="ARBA" id="ARBA00022982"/>
    </source>
</evidence>
<dbReference type="Pfam" id="PF01059">
    <property type="entry name" value="Oxidored_q5_N"/>
    <property type="match status" value="1"/>
</dbReference>
<comment type="subcellular location">
    <subcellularLocation>
        <location evidence="2 17">Mitochondrion membrane</location>
        <topology evidence="2 17">Multi-pass membrane protein</topology>
    </subcellularLocation>
</comment>
<evidence type="ECO:0000256" key="9">
    <source>
        <dbReference type="ARBA" id="ARBA00022967"/>
    </source>
</evidence>
<dbReference type="PANTHER" id="PTHR43507:SF20">
    <property type="entry name" value="NADH-UBIQUINONE OXIDOREDUCTASE CHAIN 4"/>
    <property type="match status" value="1"/>
</dbReference>
<feature type="transmembrane region" description="Helical" evidence="17">
    <location>
        <begin position="183"/>
        <end position="204"/>
    </location>
</feature>
<evidence type="ECO:0000256" key="4">
    <source>
        <dbReference type="ARBA" id="ARBA00012944"/>
    </source>
</evidence>
<comment type="function">
    <text evidence="1">Core subunit of the mitochondrial membrane respiratory chain NADH dehydrogenase (Complex I) that is believed to belong to the minimal assembly required for catalysis. Complex I functions in the transfer of electrons from NADH to the respiratory chain. The immediate electron acceptor for the enzyme is believed to be ubiquinone.</text>
</comment>
<feature type="transmembrane region" description="Helical" evidence="17">
    <location>
        <begin position="84"/>
        <end position="104"/>
    </location>
</feature>
<evidence type="ECO:0000256" key="15">
    <source>
        <dbReference type="ARBA" id="ARBA00023136"/>
    </source>
</evidence>
<feature type="transmembrane region" description="Helical" evidence="17">
    <location>
        <begin position="335"/>
        <end position="356"/>
    </location>
</feature>
<feature type="transmembrane region" description="Helical" evidence="17">
    <location>
        <begin position="272"/>
        <end position="292"/>
    </location>
</feature>
<evidence type="ECO:0000256" key="12">
    <source>
        <dbReference type="ARBA" id="ARBA00023027"/>
    </source>
</evidence>
<evidence type="ECO:0000256" key="14">
    <source>
        <dbReference type="ARBA" id="ARBA00023128"/>
    </source>
</evidence>
<evidence type="ECO:0000256" key="11">
    <source>
        <dbReference type="ARBA" id="ARBA00022989"/>
    </source>
</evidence>
<dbReference type="RefSeq" id="YP_009443921.1">
    <property type="nucleotide sequence ID" value="NC_036366.1"/>
</dbReference>
<dbReference type="InterPro" id="IPR003918">
    <property type="entry name" value="NADH_UbQ_OxRdtase"/>
</dbReference>
<dbReference type="InterPro" id="IPR001750">
    <property type="entry name" value="ND/Mrp_TM"/>
</dbReference>
<feature type="domain" description="NADH:quinone oxidoreductase/Mrp antiporter transmembrane" evidence="18">
    <location>
        <begin position="107"/>
        <end position="390"/>
    </location>
</feature>
<feature type="transmembrane region" description="Helical" evidence="17">
    <location>
        <begin position="245"/>
        <end position="265"/>
    </location>
</feature>
<feature type="transmembrane region" description="Helical" evidence="17">
    <location>
        <begin position="411"/>
        <end position="430"/>
    </location>
</feature>
<keyword evidence="13 17" id="KW-0830">Ubiquinone</keyword>
<sequence>MLKCLFSLLSLIVFLKLKKSWSLVQFFFFFVCFLYLLNLSTQFYFVNLNFFMGQDLLSYGLILLSFWISALMILSSFSLYYHNFYFNKFLFIIIILMVLLYLTFSSLNFFMFYLYFESSLIPILLLILGWGYQPERIQAGIYMLFYTLLASMPLLLSLFFLYFEMGTLYFLVDDLLVNGSVLLYLSLILAFLVKLPMFLFHLWLPKAHVEAPVSGSMILAGVLLKLGGYGLIRVLSIVMNFCLKLNLVFVLVSLIGGVLISLVCIRQEDMKSLIAYSSVSHMGIMLGGMMTMSKWGFNSSYMMMVGHGLCSSGLFVLTNFIYERLGTRSMVISKGMLHIMPSMSMWWFLFCINNMGSPPSMNLVGEIGLINSLFSYSYYGMFMVMFCSFLSAGYSLYLFSRSQHGSLMNGIFSFVLISVREYMIMILHWLPLNLMIVNCEIFFYWL</sequence>
<keyword evidence="15 17" id="KW-0472">Membrane</keyword>
<dbReference type="Pfam" id="PF00361">
    <property type="entry name" value="Proton_antipo_M"/>
    <property type="match status" value="1"/>
</dbReference>
<dbReference type="PANTHER" id="PTHR43507">
    <property type="entry name" value="NADH-UBIQUINONE OXIDOREDUCTASE CHAIN 4"/>
    <property type="match status" value="1"/>
</dbReference>
<geneLocation type="mitochondrion" evidence="20"/>